<dbReference type="AlphaFoldDB" id="A0A9W6MN50"/>
<dbReference type="Proteomes" id="UP001143486">
    <property type="component" value="Unassembled WGS sequence"/>
</dbReference>
<name>A0A9W6MN50_9PROT</name>
<evidence type="ECO:0008006" key="4">
    <source>
        <dbReference type="Google" id="ProtNLM"/>
    </source>
</evidence>
<feature type="compositionally biased region" description="Basic and acidic residues" evidence="1">
    <location>
        <begin position="52"/>
        <end position="74"/>
    </location>
</feature>
<organism evidence="2 3">
    <name type="scientific">Maricaulis virginensis</name>
    <dbReference type="NCBI Taxonomy" id="144022"/>
    <lineage>
        <taxon>Bacteria</taxon>
        <taxon>Pseudomonadati</taxon>
        <taxon>Pseudomonadota</taxon>
        <taxon>Alphaproteobacteria</taxon>
        <taxon>Maricaulales</taxon>
        <taxon>Maricaulaceae</taxon>
        <taxon>Maricaulis</taxon>
    </lineage>
</organism>
<accession>A0A9W6MN50</accession>
<dbReference type="EMBL" id="BSFE01000002">
    <property type="protein sequence ID" value="GLK51524.1"/>
    <property type="molecule type" value="Genomic_DNA"/>
</dbReference>
<sequence length="253" mass="27436">MREPVRLLAVLAVLMGGLFGLKALSVANGAADWWEAHAATLIAEETAPQESGDGHDAPADAEAAHDAEEGEHAAETPAASPVPDTAFEPAGDVSAAFAERIASGMRTAEEDRVFYRLRERSAELDRREQELETREALMLAMEQRVDGKIEELNTLRTQIMELTDSLSEREGQDMQVIVDWYGAMDPGDAAERIASLDMETQIQIASRMSQRKFGPILAEMTPDAAAAVTQRMATRSDLPDTVAELEARLAEGG</sequence>
<dbReference type="SUPFAM" id="SSF158791">
    <property type="entry name" value="MgtE N-terminal domain-like"/>
    <property type="match status" value="1"/>
</dbReference>
<dbReference type="Gene3D" id="1.25.60.10">
    <property type="entry name" value="MgtE N-terminal domain-like"/>
    <property type="match status" value="1"/>
</dbReference>
<comment type="caution">
    <text evidence="2">The sequence shown here is derived from an EMBL/GenBank/DDBJ whole genome shotgun (WGS) entry which is preliminary data.</text>
</comment>
<dbReference type="RefSeq" id="WP_271185904.1">
    <property type="nucleotide sequence ID" value="NZ_BSFE01000002.1"/>
</dbReference>
<keyword evidence="3" id="KW-1185">Reference proteome</keyword>
<protein>
    <recommendedName>
        <fullName evidence="4">Flagellar motility protein MotE, a chaperone for MotC folding</fullName>
    </recommendedName>
</protein>
<dbReference type="InterPro" id="IPR038076">
    <property type="entry name" value="MgtE_N_sf"/>
</dbReference>
<evidence type="ECO:0000313" key="2">
    <source>
        <dbReference type="EMBL" id="GLK51524.1"/>
    </source>
</evidence>
<reference evidence="2" key="2">
    <citation type="submission" date="2023-01" db="EMBL/GenBank/DDBJ databases">
        <authorList>
            <person name="Sun Q."/>
            <person name="Evtushenko L."/>
        </authorList>
    </citation>
    <scope>NUCLEOTIDE SEQUENCE</scope>
    <source>
        <strain evidence="2">VKM B-1513</strain>
    </source>
</reference>
<evidence type="ECO:0000313" key="3">
    <source>
        <dbReference type="Proteomes" id="UP001143486"/>
    </source>
</evidence>
<reference evidence="2" key="1">
    <citation type="journal article" date="2014" name="Int. J. Syst. Evol. Microbiol.">
        <title>Complete genome sequence of Corynebacterium casei LMG S-19264T (=DSM 44701T), isolated from a smear-ripened cheese.</title>
        <authorList>
            <consortium name="US DOE Joint Genome Institute (JGI-PGF)"/>
            <person name="Walter F."/>
            <person name="Albersmeier A."/>
            <person name="Kalinowski J."/>
            <person name="Ruckert C."/>
        </authorList>
    </citation>
    <scope>NUCLEOTIDE SEQUENCE</scope>
    <source>
        <strain evidence="2">VKM B-1513</strain>
    </source>
</reference>
<feature type="region of interest" description="Disordered" evidence="1">
    <location>
        <begin position="47"/>
        <end position="89"/>
    </location>
</feature>
<proteinExistence type="predicted"/>
<gene>
    <name evidence="2" type="ORF">GCM10017621_10320</name>
</gene>
<evidence type="ECO:0000256" key="1">
    <source>
        <dbReference type="SAM" id="MobiDB-lite"/>
    </source>
</evidence>